<sequence length="393" mass="43607">MKGSAPLLLSSVLLLAGCGNSTLSQMNMPAEQRAQAVVGYYARGIDPMIRQYMQEKQVTGMVVAVIQHNGPVEFHSYGVTDSRHRYPITPDTLFALGSLSKGVTAEVTTVLVNQGVLQWNDTLAQLLPASTPLSEDARKITLLQLATHTSGLPRQPMDLLTLENLLHYFSTGENFYTQLDNDTVLTFLSDFTAPEARVPRYSNIGYALLGYIVQRQTGESIPALARRLIFQPLQMSNSSFVPTSLKAYPYRALGHAGDQPKLIQRGELTPDWTFRHNMVGAASLYSSARDLAGYARAHFAPGDNAVLARAFADVSRIQFYRQKEAANIAWVTDTLADRQITWQVGYIGGYSSYIGFDKRNQNAVVVLQNSFNWSNYLGHTILTKLDKQENMPF</sequence>
<reference evidence="3 4" key="1">
    <citation type="submission" date="2019-10" db="EMBL/GenBank/DDBJ databases">
        <title>Characterization of a new Citrobacter species.</title>
        <authorList>
            <person name="Goncalves Ribeiro T."/>
            <person name="Izdebski R."/>
            <person name="Urbanowicz P."/>
            <person name="Carmeli Y."/>
            <person name="Gniadkowski M."/>
            <person name="Peixe L."/>
        </authorList>
    </citation>
    <scope>NUCLEOTIDE SEQUENCE [LARGE SCALE GENOMIC DNA]</scope>
    <source>
        <strain evidence="3 4">NMI7905_11</strain>
    </source>
</reference>
<keyword evidence="1" id="KW-0732">Signal</keyword>
<feature type="domain" description="Beta-lactamase-related" evidence="2">
    <location>
        <begin position="46"/>
        <end position="373"/>
    </location>
</feature>
<dbReference type="Gene3D" id="3.40.710.10">
    <property type="entry name" value="DD-peptidase/beta-lactamase superfamily"/>
    <property type="match status" value="1"/>
</dbReference>
<evidence type="ECO:0000259" key="2">
    <source>
        <dbReference type="Pfam" id="PF00144"/>
    </source>
</evidence>
<dbReference type="InterPro" id="IPR001466">
    <property type="entry name" value="Beta-lactam-related"/>
</dbReference>
<dbReference type="Pfam" id="PF00144">
    <property type="entry name" value="Beta-lactamase"/>
    <property type="match status" value="1"/>
</dbReference>
<dbReference type="PANTHER" id="PTHR46825">
    <property type="entry name" value="D-ALANYL-D-ALANINE-CARBOXYPEPTIDASE/ENDOPEPTIDASE AMPH"/>
    <property type="match status" value="1"/>
</dbReference>
<dbReference type="SUPFAM" id="SSF56601">
    <property type="entry name" value="beta-lactamase/transpeptidase-like"/>
    <property type="match status" value="1"/>
</dbReference>
<feature type="signal peptide" evidence="1">
    <location>
        <begin position="1"/>
        <end position="24"/>
    </location>
</feature>
<accession>A0A6L5EDH2</accession>
<dbReference type="EMBL" id="WHIY01000017">
    <property type="protein sequence ID" value="MPQ53512.1"/>
    <property type="molecule type" value="Genomic_DNA"/>
</dbReference>
<name>A0A6L5EDH2_9ENTR</name>
<organism evidence="3 4">
    <name type="scientific">Citrobacter telavivensis</name>
    <dbReference type="NCBI Taxonomy" id="2653932"/>
    <lineage>
        <taxon>Bacteria</taxon>
        <taxon>Pseudomonadati</taxon>
        <taxon>Pseudomonadota</taxon>
        <taxon>Gammaproteobacteria</taxon>
        <taxon>Enterobacterales</taxon>
        <taxon>Enterobacteriaceae</taxon>
        <taxon>Citrobacter</taxon>
    </lineage>
</organism>
<keyword evidence="4" id="KW-1185">Reference proteome</keyword>
<dbReference type="Proteomes" id="UP000475079">
    <property type="component" value="Unassembled WGS sequence"/>
</dbReference>
<evidence type="ECO:0000313" key="4">
    <source>
        <dbReference type="Proteomes" id="UP000475079"/>
    </source>
</evidence>
<dbReference type="InterPro" id="IPR050491">
    <property type="entry name" value="AmpC-like"/>
</dbReference>
<dbReference type="PANTHER" id="PTHR46825:SF8">
    <property type="entry name" value="BETA-LACTAMASE-RELATED"/>
    <property type="match status" value="1"/>
</dbReference>
<dbReference type="InterPro" id="IPR012338">
    <property type="entry name" value="Beta-lactam/transpept-like"/>
</dbReference>
<feature type="chain" id="PRO_5026763596" evidence="1">
    <location>
        <begin position="25"/>
        <end position="393"/>
    </location>
</feature>
<comment type="caution">
    <text evidence="3">The sequence shown here is derived from an EMBL/GenBank/DDBJ whole genome shotgun (WGS) entry which is preliminary data.</text>
</comment>
<dbReference type="PROSITE" id="PS51257">
    <property type="entry name" value="PROKAR_LIPOPROTEIN"/>
    <property type="match status" value="1"/>
</dbReference>
<dbReference type="GO" id="GO:0016787">
    <property type="term" value="F:hydrolase activity"/>
    <property type="evidence" value="ECO:0007669"/>
    <property type="project" value="UniProtKB-KW"/>
</dbReference>
<proteinExistence type="predicted"/>
<evidence type="ECO:0000313" key="3">
    <source>
        <dbReference type="EMBL" id="MPQ53512.1"/>
    </source>
</evidence>
<dbReference type="AlphaFoldDB" id="A0A6L5EDH2"/>
<gene>
    <name evidence="3" type="ORF">GBB84_21700</name>
</gene>
<dbReference type="RefSeq" id="WP_152404764.1">
    <property type="nucleotide sequence ID" value="NZ_WHIY01000017.1"/>
</dbReference>
<keyword evidence="3" id="KW-0378">Hydrolase</keyword>
<evidence type="ECO:0000256" key="1">
    <source>
        <dbReference type="SAM" id="SignalP"/>
    </source>
</evidence>
<protein>
    <submittedName>
        <fullName evidence="3">Serine hydrolase</fullName>
    </submittedName>
</protein>